<feature type="compositionally biased region" description="Gly residues" evidence="1">
    <location>
        <begin position="28"/>
        <end position="38"/>
    </location>
</feature>
<evidence type="ECO:0000256" key="1">
    <source>
        <dbReference type="SAM" id="MobiDB-lite"/>
    </source>
</evidence>
<protein>
    <submittedName>
        <fullName evidence="2">Uncharacterized protein</fullName>
    </submittedName>
</protein>
<gene>
    <name evidence="2" type="ORF">GOODEAATRI_021873</name>
</gene>
<dbReference type="Proteomes" id="UP001476798">
    <property type="component" value="Unassembled WGS sequence"/>
</dbReference>
<name>A0ABV0PG98_9TELE</name>
<feature type="region of interest" description="Disordered" evidence="1">
    <location>
        <begin position="26"/>
        <end position="52"/>
    </location>
</feature>
<comment type="caution">
    <text evidence="2">The sequence shown here is derived from an EMBL/GenBank/DDBJ whole genome shotgun (WGS) entry which is preliminary data.</text>
</comment>
<organism evidence="2 3">
    <name type="scientific">Goodea atripinnis</name>
    <dbReference type="NCBI Taxonomy" id="208336"/>
    <lineage>
        <taxon>Eukaryota</taxon>
        <taxon>Metazoa</taxon>
        <taxon>Chordata</taxon>
        <taxon>Craniata</taxon>
        <taxon>Vertebrata</taxon>
        <taxon>Euteleostomi</taxon>
        <taxon>Actinopterygii</taxon>
        <taxon>Neopterygii</taxon>
        <taxon>Teleostei</taxon>
        <taxon>Neoteleostei</taxon>
        <taxon>Acanthomorphata</taxon>
        <taxon>Ovalentaria</taxon>
        <taxon>Atherinomorphae</taxon>
        <taxon>Cyprinodontiformes</taxon>
        <taxon>Goodeidae</taxon>
        <taxon>Goodea</taxon>
    </lineage>
</organism>
<accession>A0ABV0PG98</accession>
<proteinExistence type="predicted"/>
<dbReference type="EMBL" id="JAHRIO010072143">
    <property type="protein sequence ID" value="MEQ2182392.1"/>
    <property type="molecule type" value="Genomic_DNA"/>
</dbReference>
<evidence type="ECO:0000313" key="2">
    <source>
        <dbReference type="EMBL" id="MEQ2182392.1"/>
    </source>
</evidence>
<reference evidence="2 3" key="1">
    <citation type="submission" date="2021-06" db="EMBL/GenBank/DDBJ databases">
        <authorList>
            <person name="Palmer J.M."/>
        </authorList>
    </citation>
    <scope>NUCLEOTIDE SEQUENCE [LARGE SCALE GENOMIC DNA]</scope>
    <source>
        <strain evidence="2 3">GA_2019</strain>
        <tissue evidence="2">Muscle</tissue>
    </source>
</reference>
<feature type="compositionally biased region" description="Basic and acidic residues" evidence="1">
    <location>
        <begin position="39"/>
        <end position="52"/>
    </location>
</feature>
<keyword evidence="3" id="KW-1185">Reference proteome</keyword>
<evidence type="ECO:0000313" key="3">
    <source>
        <dbReference type="Proteomes" id="UP001476798"/>
    </source>
</evidence>
<feature type="non-terminal residue" evidence="2">
    <location>
        <position position="87"/>
    </location>
</feature>
<sequence>MSPWRKIRQLGGVRRSQGRCLLLRDTTRGGGGREGGGFELKHAGTVRDKPSHGQESLETLSAVALQLCLLFLVFEGGRRGGIFFLES</sequence>